<keyword evidence="2" id="KW-1185">Reference proteome</keyword>
<dbReference type="OrthoDB" id="2970438at2"/>
<sequence length="136" mass="16003">MRLLHIYGLLLILFQLTGCLNGSVYKKEEGSPSFQPREYYRKHISFSDTGVFNASSLAEEMKREITKDKHIKHAIVLKDEEKYVVAIKVKAYHHKEAAEMSKKYKRLWEKKWRVPVEITFTPGDYRKAEKLLATKK</sequence>
<accession>A0A163S9H2</accession>
<evidence type="ECO:0000313" key="1">
    <source>
        <dbReference type="EMBL" id="KZE68456.1"/>
    </source>
</evidence>
<dbReference type="Proteomes" id="UP000076567">
    <property type="component" value="Unassembled WGS sequence"/>
</dbReference>
<dbReference type="EMBL" id="LRFC01000002">
    <property type="protein sequence ID" value="KZE68456.1"/>
    <property type="molecule type" value="Genomic_DNA"/>
</dbReference>
<proteinExistence type="predicted"/>
<evidence type="ECO:0000313" key="2">
    <source>
        <dbReference type="Proteomes" id="UP000076567"/>
    </source>
</evidence>
<dbReference type="AlphaFoldDB" id="A0A163S9H2"/>
<dbReference type="RefSeq" id="WP_066237734.1">
    <property type="nucleotide sequence ID" value="NZ_LRFC01000002.1"/>
</dbReference>
<gene>
    <name evidence="1" type="ORF">AWM68_16410</name>
</gene>
<reference evidence="2" key="1">
    <citation type="submission" date="2016-01" db="EMBL/GenBank/DDBJ databases">
        <title>Draft genome of Chromobacterium sp. F49.</title>
        <authorList>
            <person name="Hong K.W."/>
        </authorList>
    </citation>
    <scope>NUCLEOTIDE SEQUENCE [LARGE SCALE GENOMIC DNA]</scope>
    <source>
        <strain evidence="2">P7IIIA</strain>
    </source>
</reference>
<organism evidence="1 2">
    <name type="scientific">Fictibacillus phosphorivorans</name>
    <dbReference type="NCBI Taxonomy" id="1221500"/>
    <lineage>
        <taxon>Bacteria</taxon>
        <taxon>Bacillati</taxon>
        <taxon>Bacillota</taxon>
        <taxon>Bacilli</taxon>
        <taxon>Bacillales</taxon>
        <taxon>Fictibacillaceae</taxon>
        <taxon>Fictibacillus</taxon>
    </lineage>
</organism>
<name>A0A163S9H2_9BACL</name>
<comment type="caution">
    <text evidence="1">The sequence shown here is derived from an EMBL/GenBank/DDBJ whole genome shotgun (WGS) entry which is preliminary data.</text>
</comment>
<protein>
    <recommendedName>
        <fullName evidence="3">Sporulation protein</fullName>
    </recommendedName>
</protein>
<evidence type="ECO:0008006" key="3">
    <source>
        <dbReference type="Google" id="ProtNLM"/>
    </source>
</evidence>